<keyword evidence="1" id="KW-0677">Repeat</keyword>
<dbReference type="InterPro" id="IPR001763">
    <property type="entry name" value="Rhodanese-like_dom"/>
</dbReference>
<feature type="coiled-coil region" evidence="2">
    <location>
        <begin position="143"/>
        <end position="186"/>
    </location>
</feature>
<feature type="domain" description="Rhodanese" evidence="3">
    <location>
        <begin position="37"/>
        <end position="149"/>
    </location>
</feature>
<dbReference type="EMBL" id="FAXN01000002">
    <property type="protein sequence ID" value="CUV64935.1"/>
    <property type="molecule type" value="Genomic_DNA"/>
</dbReference>
<evidence type="ECO:0000259" key="3">
    <source>
        <dbReference type="PROSITE" id="PS50206"/>
    </source>
</evidence>
<dbReference type="Gene3D" id="3.40.250.10">
    <property type="entry name" value="Rhodanese-like domain"/>
    <property type="match status" value="2"/>
</dbReference>
<evidence type="ECO:0000256" key="2">
    <source>
        <dbReference type="SAM" id="Coils"/>
    </source>
</evidence>
<dbReference type="InterPro" id="IPR036873">
    <property type="entry name" value="Rhodanese-like_dom_sf"/>
</dbReference>
<accession>A0A0S4XKX8</accession>
<dbReference type="PROSITE" id="PS50206">
    <property type="entry name" value="RHODANESE_3"/>
    <property type="match status" value="2"/>
</dbReference>
<evidence type="ECO:0000313" key="4">
    <source>
        <dbReference type="EMBL" id="CUV64935.1"/>
    </source>
</evidence>
<organism evidence="4">
    <name type="scientific">Sulfurovum sp. enrichment culture clone C5</name>
    <dbReference type="NCBI Taxonomy" id="497650"/>
    <lineage>
        <taxon>Bacteria</taxon>
        <taxon>Pseudomonadati</taxon>
        <taxon>Campylobacterota</taxon>
        <taxon>Epsilonproteobacteria</taxon>
        <taxon>Campylobacterales</taxon>
        <taxon>Sulfurovaceae</taxon>
        <taxon>Sulfurovum</taxon>
        <taxon>environmental samples</taxon>
    </lineage>
</organism>
<dbReference type="CDD" id="cd01449">
    <property type="entry name" value="TST_Repeat_2"/>
    <property type="match status" value="1"/>
</dbReference>
<reference evidence="4" key="1">
    <citation type="submission" date="2015-11" db="EMBL/GenBank/DDBJ databases">
        <authorList>
            <person name="Zhang Y."/>
            <person name="Guo Z."/>
        </authorList>
    </citation>
    <scope>NUCLEOTIDE SEQUENCE</scope>
    <source>
        <strain evidence="4">BN30871</strain>
    </source>
</reference>
<sequence length="356" mass="39495">MKKTTSIALIGSILATSLLLGAPINKISPSEALKLIGNKNVVFVSGDDNETYEAFHIKGSVEMYAHHLHHSDKMGNMHCAPLYRCPKDAENYISSKGISNNQTIIAYDSYKGPNATGVYSFFESFGHKNLKLLDGGMDGIKSVDPMQIKYDALKKQKKDLKKQIEASKDKTQIAKLQANIKSLDAQMAAIEPKMAIQPGVESKHAKSNYKIDPKSINKKYIADKNEVKKAVFDIMKNGKKSKYVVIDSRGMEEIIGEKKMDNVARGGHIPGATFVEWKQISDEENSKPFKSKAALQKAFDKAGVKKDQVIYAYCQVGAGRGSHIISALRELGYENVKVFTGSWDTWGNDMKLPIRR</sequence>
<evidence type="ECO:0000256" key="1">
    <source>
        <dbReference type="ARBA" id="ARBA00022737"/>
    </source>
</evidence>
<dbReference type="SUPFAM" id="SSF52821">
    <property type="entry name" value="Rhodanese/Cell cycle control phosphatase"/>
    <property type="match status" value="2"/>
</dbReference>
<dbReference type="SMART" id="SM00450">
    <property type="entry name" value="RHOD"/>
    <property type="match status" value="2"/>
</dbReference>
<protein>
    <recommendedName>
        <fullName evidence="3">Rhodanese domain-containing protein</fullName>
    </recommendedName>
</protein>
<dbReference type="InterPro" id="IPR051126">
    <property type="entry name" value="Thiosulfate_sulfurtransferase"/>
</dbReference>
<feature type="domain" description="Rhodanese" evidence="3">
    <location>
        <begin position="239"/>
        <end position="355"/>
    </location>
</feature>
<gene>
    <name evidence="4" type="ORF">BN3087_100004</name>
</gene>
<dbReference type="PANTHER" id="PTHR43855">
    <property type="entry name" value="THIOSULFATE SULFURTRANSFERASE"/>
    <property type="match status" value="1"/>
</dbReference>
<keyword evidence="2" id="KW-0175">Coiled coil</keyword>
<proteinExistence type="predicted"/>
<dbReference type="Pfam" id="PF00581">
    <property type="entry name" value="Rhodanese"/>
    <property type="match status" value="2"/>
</dbReference>
<dbReference type="PANTHER" id="PTHR43855:SF1">
    <property type="entry name" value="THIOSULFATE SULFURTRANSFERASE"/>
    <property type="match status" value="1"/>
</dbReference>
<name>A0A0S4XKX8_9BACT</name>
<dbReference type="AlphaFoldDB" id="A0A0S4XKX8"/>